<dbReference type="AlphaFoldDB" id="A0A4U9UV44"/>
<dbReference type="EMBL" id="CABEEZ010000073">
    <property type="protein sequence ID" value="VTR33954.1"/>
    <property type="molecule type" value="Genomic_DNA"/>
</dbReference>
<proteinExistence type="predicted"/>
<evidence type="ECO:0000313" key="1">
    <source>
        <dbReference type="EMBL" id="VTR33954.1"/>
    </source>
</evidence>
<protein>
    <submittedName>
        <fullName evidence="1">Uncharacterized protein</fullName>
    </submittedName>
</protein>
<accession>A0A4U9UV44</accession>
<reference evidence="1" key="1">
    <citation type="submission" date="2019-05" db="EMBL/GenBank/DDBJ databases">
        <authorList>
            <consortium name="Pathogen Informatics"/>
        </authorList>
    </citation>
    <scope>NUCLEOTIDE SEQUENCE [LARGE SCALE GENOMIC DNA]</scope>
    <source>
        <strain evidence="1">NCTC12965</strain>
    </source>
</reference>
<name>A0A4U9UV44_SERFO</name>
<sequence length="138" mass="15337">MPADDASFRQWFYQRRSPGLVHRLERYKRGVLLTLLLTVLFDPGLCFPGFSLGRAVNIAMRIPTAAPNRNWVNIRSIVLQTSGFKPSQLPTEKQQAIQKLFPAGDAGADAARAHSAQVEIAGGARRLPMRSCYLTGLW</sequence>
<gene>
    <name evidence="1" type="ORF">NCTC12965_03569</name>
</gene>
<organism evidence="1">
    <name type="scientific">Serratia fonticola</name>
    <dbReference type="NCBI Taxonomy" id="47917"/>
    <lineage>
        <taxon>Bacteria</taxon>
        <taxon>Pseudomonadati</taxon>
        <taxon>Pseudomonadota</taxon>
        <taxon>Gammaproteobacteria</taxon>
        <taxon>Enterobacterales</taxon>
        <taxon>Yersiniaceae</taxon>
        <taxon>Serratia</taxon>
    </lineage>
</organism>